<evidence type="ECO:0000313" key="7">
    <source>
        <dbReference type="EMBL" id="HJC48689.1"/>
    </source>
</evidence>
<comment type="catalytic activity">
    <reaction evidence="5 6">
        <text>NAD(+) + ATP = ADP + NADP(+) + H(+)</text>
        <dbReference type="Rhea" id="RHEA:18629"/>
        <dbReference type="ChEBI" id="CHEBI:15378"/>
        <dbReference type="ChEBI" id="CHEBI:30616"/>
        <dbReference type="ChEBI" id="CHEBI:57540"/>
        <dbReference type="ChEBI" id="CHEBI:58349"/>
        <dbReference type="ChEBI" id="CHEBI:456216"/>
        <dbReference type="EC" id="2.7.1.23"/>
    </reaction>
</comment>
<keyword evidence="6" id="KW-0547">Nucleotide-binding</keyword>
<dbReference type="HAMAP" id="MF_00361">
    <property type="entry name" value="NAD_kinase"/>
    <property type="match status" value="1"/>
</dbReference>
<keyword evidence="6" id="KW-0067">ATP-binding</keyword>
<dbReference type="GO" id="GO:0019674">
    <property type="term" value="P:NAD+ metabolic process"/>
    <property type="evidence" value="ECO:0007669"/>
    <property type="project" value="InterPro"/>
</dbReference>
<dbReference type="GO" id="GO:0005737">
    <property type="term" value="C:cytoplasm"/>
    <property type="evidence" value="ECO:0007669"/>
    <property type="project" value="UniProtKB-SubCell"/>
</dbReference>
<dbReference type="GO" id="GO:0005524">
    <property type="term" value="F:ATP binding"/>
    <property type="evidence" value="ECO:0007669"/>
    <property type="project" value="UniProtKB-KW"/>
</dbReference>
<evidence type="ECO:0000313" key="8">
    <source>
        <dbReference type="Proteomes" id="UP000823883"/>
    </source>
</evidence>
<feature type="binding site" evidence="6">
    <location>
        <begin position="187"/>
        <end position="192"/>
    </location>
    <ligand>
        <name>NAD(+)</name>
        <dbReference type="ChEBI" id="CHEBI:57540"/>
    </ligand>
</feature>
<proteinExistence type="inferred from homology"/>
<accession>A0A9D2T7M9</accession>
<dbReference type="InterPro" id="IPR002504">
    <property type="entry name" value="NADK"/>
</dbReference>
<dbReference type="GO" id="GO:0046872">
    <property type="term" value="F:metal ion binding"/>
    <property type="evidence" value="ECO:0007669"/>
    <property type="project" value="UniProtKB-UniRule"/>
</dbReference>
<comment type="function">
    <text evidence="6">Involved in the regulation of the intracellular balance of NAD and NADP, and is a key enzyme in the biosynthesis of NADP. Catalyzes specifically the phosphorylation on 2'-hydroxyl of the adenosine moiety of NAD to yield NADP.</text>
</comment>
<dbReference type="InterPro" id="IPR017438">
    <property type="entry name" value="ATP-NAD_kinase_N"/>
</dbReference>
<dbReference type="Gene3D" id="2.60.200.30">
    <property type="entry name" value="Probable inorganic polyphosphate/atp-NAD kinase, domain 2"/>
    <property type="match status" value="1"/>
</dbReference>
<feature type="binding site" evidence="6">
    <location>
        <begin position="146"/>
        <end position="147"/>
    </location>
    <ligand>
        <name>NAD(+)</name>
        <dbReference type="ChEBI" id="CHEBI:57540"/>
    </ligand>
</feature>
<reference evidence="7" key="1">
    <citation type="journal article" date="2021" name="PeerJ">
        <title>Extensive microbial diversity within the chicken gut microbiome revealed by metagenomics and culture.</title>
        <authorList>
            <person name="Gilroy R."/>
            <person name="Ravi A."/>
            <person name="Getino M."/>
            <person name="Pursley I."/>
            <person name="Horton D.L."/>
            <person name="Alikhan N.F."/>
            <person name="Baker D."/>
            <person name="Gharbi K."/>
            <person name="Hall N."/>
            <person name="Watson M."/>
            <person name="Adriaenssens E.M."/>
            <person name="Foster-Nyarko E."/>
            <person name="Jarju S."/>
            <person name="Secka A."/>
            <person name="Antonio M."/>
            <person name="Oren A."/>
            <person name="Chaudhuri R.R."/>
            <person name="La Ragione R."/>
            <person name="Hildebrand F."/>
            <person name="Pallen M.J."/>
        </authorList>
    </citation>
    <scope>NUCLEOTIDE SEQUENCE</scope>
    <source>
        <strain evidence="7">CHK183-5548</strain>
    </source>
</reference>
<protein>
    <recommendedName>
        <fullName evidence="6">NAD kinase</fullName>
        <ecNumber evidence="6">2.7.1.23</ecNumber>
    </recommendedName>
    <alternativeName>
        <fullName evidence="6">ATP-dependent NAD kinase</fullName>
    </alternativeName>
</protein>
<reference evidence="7" key="2">
    <citation type="submission" date="2021-04" db="EMBL/GenBank/DDBJ databases">
        <authorList>
            <person name="Gilroy R."/>
        </authorList>
    </citation>
    <scope>NUCLEOTIDE SEQUENCE</scope>
    <source>
        <strain evidence="7">CHK183-5548</strain>
    </source>
</reference>
<dbReference type="InterPro" id="IPR016064">
    <property type="entry name" value="NAD/diacylglycerol_kinase_sf"/>
</dbReference>
<keyword evidence="4 6" id="KW-0520">NAD</keyword>
<dbReference type="SUPFAM" id="SSF111331">
    <property type="entry name" value="NAD kinase/diacylglycerol kinase-like"/>
    <property type="match status" value="1"/>
</dbReference>
<dbReference type="Gene3D" id="3.40.50.10330">
    <property type="entry name" value="Probable inorganic polyphosphate/atp-NAD kinase, domain 1"/>
    <property type="match status" value="1"/>
</dbReference>
<comment type="caution">
    <text evidence="7">The sequence shown here is derived from an EMBL/GenBank/DDBJ whole genome shotgun (WGS) entry which is preliminary data.</text>
</comment>
<dbReference type="EC" id="2.7.1.23" evidence="6"/>
<comment type="caution">
    <text evidence="6">Lacks conserved residue(s) required for the propagation of feature annotation.</text>
</comment>
<dbReference type="Proteomes" id="UP000823883">
    <property type="component" value="Unassembled WGS sequence"/>
</dbReference>
<dbReference type="GO" id="GO:0051287">
    <property type="term" value="F:NAD binding"/>
    <property type="evidence" value="ECO:0007669"/>
    <property type="project" value="UniProtKB-ARBA"/>
</dbReference>
<sequence>MKKFYIIANEDKQNTKRTLKRIGEYLALKGASWNVHESREEEEGRRPDLGFKYTDPRNVPPDTDCVITLGGDGTLIQAARDLAGLNIPILGINLGTLGYLTQGNGQNVPEILDALLRDHYVLERRLMLEGRMSGKSGASFRDVALNEIVVTRKDSMKVTKLSISVNGRFFTSYTANGVILSTPTGSTAYNLSAGGPIAAPNCQIMILTSICSHTLNMRSIVLSSDDTVRIEIVNGGEGEQTAVFDGDTAVDMSKGDVIEISRSSLETTMVKLNEDSFLDNVRNKMAGI</sequence>
<dbReference type="GO" id="GO:0006741">
    <property type="term" value="P:NADP+ biosynthetic process"/>
    <property type="evidence" value="ECO:0007669"/>
    <property type="project" value="UniProtKB-UniRule"/>
</dbReference>
<keyword evidence="2 6" id="KW-0418">Kinase</keyword>
<dbReference type="AlphaFoldDB" id="A0A9D2T7M9"/>
<dbReference type="GO" id="GO:0003951">
    <property type="term" value="F:NAD+ kinase activity"/>
    <property type="evidence" value="ECO:0007669"/>
    <property type="project" value="UniProtKB-UniRule"/>
</dbReference>
<feature type="binding site" evidence="6">
    <location>
        <position position="157"/>
    </location>
    <ligand>
        <name>NAD(+)</name>
        <dbReference type="ChEBI" id="CHEBI:57540"/>
    </ligand>
</feature>
<dbReference type="Pfam" id="PF20143">
    <property type="entry name" value="NAD_kinase_C"/>
    <property type="match status" value="1"/>
</dbReference>
<comment type="subcellular location">
    <subcellularLocation>
        <location evidence="6">Cytoplasm</location>
    </subcellularLocation>
</comment>
<comment type="similarity">
    <text evidence="6">Belongs to the NAD kinase family.</text>
</comment>
<evidence type="ECO:0000256" key="2">
    <source>
        <dbReference type="ARBA" id="ARBA00022777"/>
    </source>
</evidence>
<evidence type="ECO:0000256" key="5">
    <source>
        <dbReference type="ARBA" id="ARBA00047925"/>
    </source>
</evidence>
<evidence type="ECO:0000256" key="3">
    <source>
        <dbReference type="ARBA" id="ARBA00022857"/>
    </source>
</evidence>
<dbReference type="InterPro" id="IPR017437">
    <property type="entry name" value="ATP-NAD_kinase_PpnK-typ_C"/>
</dbReference>
<name>A0A9D2T7M9_9FIRM</name>
<feature type="active site" description="Proton acceptor" evidence="6">
    <location>
        <position position="72"/>
    </location>
</feature>
<evidence type="ECO:0000256" key="1">
    <source>
        <dbReference type="ARBA" id="ARBA00022679"/>
    </source>
</evidence>
<organism evidence="7 8">
    <name type="scientific">Candidatus Lachnoclostridium pullistercoris</name>
    <dbReference type="NCBI Taxonomy" id="2838632"/>
    <lineage>
        <taxon>Bacteria</taxon>
        <taxon>Bacillati</taxon>
        <taxon>Bacillota</taxon>
        <taxon>Clostridia</taxon>
        <taxon>Lachnospirales</taxon>
        <taxon>Lachnospiraceae</taxon>
    </lineage>
</organism>
<dbReference type="PANTHER" id="PTHR20275">
    <property type="entry name" value="NAD KINASE"/>
    <property type="match status" value="1"/>
</dbReference>
<keyword evidence="1 6" id="KW-0808">Transferase</keyword>
<dbReference type="PANTHER" id="PTHR20275:SF0">
    <property type="entry name" value="NAD KINASE"/>
    <property type="match status" value="1"/>
</dbReference>
<dbReference type="EMBL" id="DWWL01000076">
    <property type="protein sequence ID" value="HJC48689.1"/>
    <property type="molecule type" value="Genomic_DNA"/>
</dbReference>
<dbReference type="Pfam" id="PF01513">
    <property type="entry name" value="NAD_kinase"/>
    <property type="match status" value="1"/>
</dbReference>
<feature type="binding site" evidence="6">
    <location>
        <begin position="72"/>
        <end position="73"/>
    </location>
    <ligand>
        <name>NAD(+)</name>
        <dbReference type="ChEBI" id="CHEBI:57540"/>
    </ligand>
</feature>
<keyword evidence="6" id="KW-0963">Cytoplasm</keyword>
<comment type="cofactor">
    <cofactor evidence="6">
        <name>a divalent metal cation</name>
        <dbReference type="ChEBI" id="CHEBI:60240"/>
    </cofactor>
</comment>
<gene>
    <name evidence="6" type="primary">nadK</name>
    <name evidence="7" type="ORF">IAA04_11610</name>
</gene>
<evidence type="ECO:0000256" key="6">
    <source>
        <dbReference type="HAMAP-Rule" id="MF_00361"/>
    </source>
</evidence>
<keyword evidence="3 6" id="KW-0521">NADP</keyword>
<evidence type="ECO:0000256" key="4">
    <source>
        <dbReference type="ARBA" id="ARBA00023027"/>
    </source>
</evidence>
<feature type="binding site" evidence="6">
    <location>
        <position position="176"/>
    </location>
    <ligand>
        <name>NAD(+)</name>
        <dbReference type="ChEBI" id="CHEBI:57540"/>
    </ligand>
</feature>